<reference evidence="3 4" key="3">
    <citation type="journal article" date="2019" name="Int. J. Syst. Evol. Microbiol.">
        <title>Anaerobacillus isosaccharinicus sp. nov., an alkaliphilic bacterium which degrades isosaccharinic acid.</title>
        <authorList>
            <person name="Bassil N.M."/>
            <person name="Lloyd J.R."/>
        </authorList>
    </citation>
    <scope>NUCLEOTIDE SEQUENCE [LARGE SCALE GENOMIC DNA]</scope>
    <source>
        <strain evidence="3 4">NB2006</strain>
    </source>
</reference>
<evidence type="ECO:0000313" key="3">
    <source>
        <dbReference type="EMBL" id="QOY34717.1"/>
    </source>
</evidence>
<dbReference type="EMBL" id="LQXD01000135">
    <property type="protein sequence ID" value="OIJ11427.1"/>
    <property type="molecule type" value="Genomic_DNA"/>
</dbReference>
<evidence type="ECO:0000313" key="1">
    <source>
        <dbReference type="EMBL" id="OIJ11427.1"/>
    </source>
</evidence>
<protein>
    <submittedName>
        <fullName evidence="1">Uncharacterized protein</fullName>
    </submittedName>
</protein>
<dbReference type="KEGG" id="aia:AWH56_018590"/>
<dbReference type="EMBL" id="CP063356">
    <property type="protein sequence ID" value="QOY34717.1"/>
    <property type="molecule type" value="Genomic_DNA"/>
</dbReference>
<gene>
    <name evidence="3" type="ORF">AWH56_018590</name>
    <name evidence="2" type="ORF">AWH56_08005</name>
    <name evidence="1" type="ORF">AWH56_15650</name>
</gene>
<dbReference type="InterPro" id="IPR013321">
    <property type="entry name" value="Arc_rbn_hlx_hlx"/>
</dbReference>
<proteinExistence type="predicted"/>
<evidence type="ECO:0000313" key="2">
    <source>
        <dbReference type="EMBL" id="OIJ20452.1"/>
    </source>
</evidence>
<dbReference type="GO" id="GO:0006355">
    <property type="term" value="P:regulation of DNA-templated transcription"/>
    <property type="evidence" value="ECO:0007669"/>
    <property type="project" value="InterPro"/>
</dbReference>
<dbReference type="AlphaFoldDB" id="A0A1S2LIB4"/>
<reference evidence="1 4" key="1">
    <citation type="submission" date="2016-10" db="EMBL/GenBank/DDBJ databases">
        <title>Draft genome sequences of four alkaliphilic bacteria belonging to the Anaerobacillus genus.</title>
        <authorList>
            <person name="Bassil N.M."/>
            <person name="Lloyd J.R."/>
        </authorList>
    </citation>
    <scope>NUCLEOTIDE SEQUENCE [LARGE SCALE GENOMIC DNA]</scope>
    <source>
        <strain evidence="1 4">NB2006</strain>
    </source>
</reference>
<accession>A0A1S2LIB4</accession>
<dbReference type="Proteomes" id="UP000180175">
    <property type="component" value="Chromosome"/>
</dbReference>
<keyword evidence="4" id="KW-1185">Reference proteome</keyword>
<dbReference type="EMBL" id="LQXD01000071">
    <property type="protein sequence ID" value="OIJ20452.1"/>
    <property type="molecule type" value="Genomic_DNA"/>
</dbReference>
<evidence type="ECO:0000313" key="4">
    <source>
        <dbReference type="Proteomes" id="UP000180175"/>
    </source>
</evidence>
<dbReference type="Gene3D" id="1.10.1220.10">
    <property type="entry name" value="Met repressor-like"/>
    <property type="match status" value="2"/>
</dbReference>
<sequence>MKKNDVFKFELKENDDVFSFETSAIDNYQEEYLDNFTNPTKPRKNLADYRKVNTKFDVKLHRILKTYCAENDLKKNSIFMEALEQFSEKFTKNNVISYNFGEKKQFNFELPNDFFRKIKVLAVKNEIMLADIYEYAIIYYLEEIGVLKTND</sequence>
<name>A0A1S2LIB4_9BACI</name>
<organism evidence="1 4">
    <name type="scientific">Anaerobacillus isosaccharinicus</name>
    <dbReference type="NCBI Taxonomy" id="1532552"/>
    <lineage>
        <taxon>Bacteria</taxon>
        <taxon>Bacillati</taxon>
        <taxon>Bacillota</taxon>
        <taxon>Bacilli</taxon>
        <taxon>Bacillales</taxon>
        <taxon>Bacillaceae</taxon>
        <taxon>Anaerobacillus</taxon>
    </lineage>
</organism>
<reference evidence="3" key="4">
    <citation type="submission" date="2020-10" db="EMBL/GenBank/DDBJ databases">
        <authorList>
            <person name="Bassil N.M."/>
            <person name="Lloyd J.R."/>
        </authorList>
    </citation>
    <scope>NUCLEOTIDE SEQUENCE</scope>
    <source>
        <strain evidence="3">NB2006</strain>
    </source>
</reference>
<reference evidence="3 4" key="2">
    <citation type="journal article" date="2017" name="Genome Announc.">
        <title>Draft Genome Sequences of Four Alkaliphilic Bacteria Belonging to the Anaerobacillus Genus.</title>
        <authorList>
            <person name="Bassil N.M."/>
            <person name="Lloyd J.R."/>
        </authorList>
    </citation>
    <scope>NUCLEOTIDE SEQUENCE [LARGE SCALE GENOMIC DNA]</scope>
    <source>
        <strain evidence="3 4">NB2006</strain>
    </source>
</reference>
<dbReference type="RefSeq" id="WP_071316647.1">
    <property type="nucleotide sequence ID" value="NZ_CP063356.2"/>
</dbReference>